<evidence type="ECO:0000256" key="2">
    <source>
        <dbReference type="ARBA" id="ARBA00022553"/>
    </source>
</evidence>
<accession>A0A0E3Z891</accession>
<dbReference type="Pfam" id="PF00550">
    <property type="entry name" value="PP-binding"/>
    <property type="match status" value="1"/>
</dbReference>
<dbReference type="SUPFAM" id="SSF47336">
    <property type="entry name" value="ACP-like"/>
    <property type="match status" value="1"/>
</dbReference>
<feature type="domain" description="Carrier" evidence="3">
    <location>
        <begin position="4"/>
        <end position="81"/>
    </location>
</feature>
<protein>
    <submittedName>
        <fullName evidence="4">Putative acyl carrier protein</fullName>
    </submittedName>
</protein>
<dbReference type="PROSITE" id="PS50075">
    <property type="entry name" value="CARRIER"/>
    <property type="match status" value="1"/>
</dbReference>
<dbReference type="EMBL" id="KP995196">
    <property type="protein sequence ID" value="AKC92667.1"/>
    <property type="molecule type" value="Genomic_DNA"/>
</dbReference>
<sequence length="84" mass="9345">MTDDSLDPGFERILRGVLPLLNDGYLRPDTDLLAAGLDSMKTVQLLTEIEDIYEVIIPDEAVLGDAFATPGDLWELVREQRDLA</sequence>
<dbReference type="InterPro" id="IPR006162">
    <property type="entry name" value="Ppantetheine_attach_site"/>
</dbReference>
<dbReference type="InterPro" id="IPR036736">
    <property type="entry name" value="ACP-like_sf"/>
</dbReference>
<proteinExistence type="predicted"/>
<keyword evidence="1" id="KW-0596">Phosphopantetheine</keyword>
<evidence type="ECO:0000256" key="1">
    <source>
        <dbReference type="ARBA" id="ARBA00022450"/>
    </source>
</evidence>
<name>A0A0E3Z891_9PSEU</name>
<evidence type="ECO:0000313" key="4">
    <source>
        <dbReference type="EMBL" id="AKC92667.1"/>
    </source>
</evidence>
<organism evidence="4">
    <name type="scientific">Amycolatopsis sp. SANK 60206</name>
    <dbReference type="NCBI Taxonomy" id="1642649"/>
    <lineage>
        <taxon>Bacteria</taxon>
        <taxon>Bacillati</taxon>
        <taxon>Actinomycetota</taxon>
        <taxon>Actinomycetes</taxon>
        <taxon>Pseudonocardiales</taxon>
        <taxon>Pseudonocardiaceae</taxon>
        <taxon>Amycolatopsis</taxon>
    </lineage>
</organism>
<dbReference type="PROSITE" id="PS00012">
    <property type="entry name" value="PHOSPHOPANTETHEINE"/>
    <property type="match status" value="1"/>
</dbReference>
<dbReference type="Gene3D" id="1.10.1200.10">
    <property type="entry name" value="ACP-like"/>
    <property type="match status" value="1"/>
</dbReference>
<keyword evidence="2" id="KW-0597">Phosphoprotein</keyword>
<reference evidence="4" key="1">
    <citation type="journal article" date="2015" name="J. Biol. Chem.">
        <title>The biosynthesis of capuramycin-type antibiotics: identification of the A-102395 biosynthetic gene cluster, mechanism of self-resistance, and formation of uridine-5'-carboxamide.</title>
        <authorList>
            <person name="Cai W."/>
            <person name="Goswami A."/>
            <person name="Yang Z."/>
            <person name="Liu X."/>
            <person name="Green K.D."/>
            <person name="Barnard-Britson S."/>
            <person name="Baba S."/>
            <person name="Funabashi M."/>
            <person name="Nonaka K."/>
            <person name="Sunkara M."/>
            <person name="Morris A.J."/>
            <person name="Spork A.P."/>
            <person name="Ducho C."/>
            <person name="Garneau-Tsodikova S."/>
            <person name="Thorson J.S."/>
            <person name="Van Lanen S.G."/>
        </authorList>
    </citation>
    <scope>NUCLEOTIDE SEQUENCE</scope>
    <source>
        <strain evidence="4">SANK 60206</strain>
    </source>
</reference>
<evidence type="ECO:0000259" key="3">
    <source>
        <dbReference type="PROSITE" id="PS50075"/>
    </source>
</evidence>
<dbReference type="InterPro" id="IPR009081">
    <property type="entry name" value="PP-bd_ACP"/>
</dbReference>
<dbReference type="AlphaFoldDB" id="A0A0E3Z891"/>